<reference evidence="7 8" key="1">
    <citation type="submission" date="2016-10" db="EMBL/GenBank/DDBJ databases">
        <authorList>
            <person name="Varghese N."/>
            <person name="Submissions S."/>
        </authorList>
    </citation>
    <scope>NUCLEOTIDE SEQUENCE [LARGE SCALE GENOMIC DNA]</scope>
    <source>
        <strain evidence="7 8">DSM 1741</strain>
    </source>
</reference>
<comment type="cofactor">
    <cofactor evidence="1">
        <name>Zn(2+)</name>
        <dbReference type="ChEBI" id="CHEBI:29105"/>
    </cofactor>
</comment>
<dbReference type="Gene3D" id="3.60.15.10">
    <property type="entry name" value="Ribonuclease Z/Hydroxyacylglutathione hydrolase-like"/>
    <property type="match status" value="1"/>
</dbReference>
<dbReference type="PANTHER" id="PTHR42978">
    <property type="entry name" value="QUORUM-QUENCHING LACTONASE YTNP-RELATED-RELATED"/>
    <property type="match status" value="1"/>
</dbReference>
<keyword evidence="5" id="KW-0862">Zinc</keyword>
<keyword evidence="4" id="KW-0378">Hydrolase</keyword>
<evidence type="ECO:0000256" key="3">
    <source>
        <dbReference type="ARBA" id="ARBA00022723"/>
    </source>
</evidence>
<evidence type="ECO:0000256" key="4">
    <source>
        <dbReference type="ARBA" id="ARBA00022801"/>
    </source>
</evidence>
<comment type="similarity">
    <text evidence="2">Belongs to the metallo-beta-lactamase superfamily.</text>
</comment>
<evidence type="ECO:0000256" key="1">
    <source>
        <dbReference type="ARBA" id="ARBA00001947"/>
    </source>
</evidence>
<evidence type="ECO:0000256" key="5">
    <source>
        <dbReference type="ARBA" id="ARBA00022833"/>
    </source>
</evidence>
<dbReference type="InterPro" id="IPR036866">
    <property type="entry name" value="RibonucZ/Hydroxyglut_hydro"/>
</dbReference>
<dbReference type="SUPFAM" id="SSF56281">
    <property type="entry name" value="Metallo-hydrolase/oxidoreductase"/>
    <property type="match status" value="1"/>
</dbReference>
<comment type="caution">
    <text evidence="7">The sequence shown here is derived from an EMBL/GenBank/DDBJ whole genome shotgun (WGS) entry which is preliminary data.</text>
</comment>
<dbReference type="AlphaFoldDB" id="A0A8G2F6Z7"/>
<dbReference type="InterPro" id="IPR051013">
    <property type="entry name" value="MBL_superfamily_lactonases"/>
</dbReference>
<protein>
    <submittedName>
        <fullName evidence="7">Glyoxylase, beta-lactamase superfamily II</fullName>
    </submittedName>
</protein>
<dbReference type="GO" id="GO:0016787">
    <property type="term" value="F:hydrolase activity"/>
    <property type="evidence" value="ECO:0007669"/>
    <property type="project" value="UniProtKB-KW"/>
</dbReference>
<dbReference type="EMBL" id="FOTO01000002">
    <property type="protein sequence ID" value="SFL40944.1"/>
    <property type="molecule type" value="Genomic_DNA"/>
</dbReference>
<keyword evidence="3" id="KW-0479">Metal-binding</keyword>
<dbReference type="GO" id="GO:0046872">
    <property type="term" value="F:metal ion binding"/>
    <property type="evidence" value="ECO:0007669"/>
    <property type="project" value="UniProtKB-KW"/>
</dbReference>
<feature type="domain" description="Metallo-beta-lactamase" evidence="6">
    <location>
        <begin position="31"/>
        <end position="243"/>
    </location>
</feature>
<keyword evidence="8" id="KW-1185">Reference proteome</keyword>
<name>A0A8G2F6Z7_DESNO</name>
<evidence type="ECO:0000259" key="6">
    <source>
        <dbReference type="SMART" id="SM00849"/>
    </source>
</evidence>
<accession>A0A8G2F6Z7</accession>
<proteinExistence type="inferred from homology"/>
<dbReference type="PANTHER" id="PTHR42978:SF2">
    <property type="entry name" value="102 KBASES UNSTABLE REGION: FROM 1 TO 119443"/>
    <property type="match status" value="1"/>
</dbReference>
<evidence type="ECO:0000313" key="7">
    <source>
        <dbReference type="EMBL" id="SFL40944.1"/>
    </source>
</evidence>
<sequence length="259" mass="29211">MKLYMFEAGILKSQKHFFTLNQGVGQAFDVPVPFFLIDHPKGKVLFDTGNAYETIHDKEKHWGGIVAAYDPVMSEDQWCVNAIKKIGCSPDEIKYVILSHLHLDHAGGVGHFPNARYVVQRDELHFAYVPDPYMKAAYIRKDFDKDVDWLILEGWAQDGFDLFGDGSIVIYFTPGHTPGHQSILVNLPNSGPMFFSADSCYTQANLDDGILPGLMWSAGETVKSVNRMRHLEQTRGAKIVTGHDPESWKSVKKAPEYYD</sequence>
<dbReference type="InterPro" id="IPR001279">
    <property type="entry name" value="Metallo-B-lactamas"/>
</dbReference>
<organism evidence="7 8">
    <name type="scientific">Desulfomicrobium norvegicum (strain DSM 1741 / NCIMB 8310)</name>
    <name type="common">Desulfovibrio baculatus (strain Norway 4)</name>
    <name type="synonym">Desulfovibrio desulfuricans (strain Norway 4)</name>
    <dbReference type="NCBI Taxonomy" id="52561"/>
    <lineage>
        <taxon>Bacteria</taxon>
        <taxon>Pseudomonadati</taxon>
        <taxon>Thermodesulfobacteriota</taxon>
        <taxon>Desulfovibrionia</taxon>
        <taxon>Desulfovibrionales</taxon>
        <taxon>Desulfomicrobiaceae</taxon>
        <taxon>Desulfomicrobium</taxon>
    </lineage>
</organism>
<dbReference type="OrthoDB" id="9773738at2"/>
<dbReference type="CDD" id="cd07729">
    <property type="entry name" value="AHL_lactonase_MBL-fold"/>
    <property type="match status" value="1"/>
</dbReference>
<evidence type="ECO:0000256" key="2">
    <source>
        <dbReference type="ARBA" id="ARBA00007749"/>
    </source>
</evidence>
<dbReference type="RefSeq" id="WP_092189592.1">
    <property type="nucleotide sequence ID" value="NZ_FOTO01000002.1"/>
</dbReference>
<dbReference type="SMART" id="SM00849">
    <property type="entry name" value="Lactamase_B"/>
    <property type="match status" value="1"/>
</dbReference>
<evidence type="ECO:0000313" key="8">
    <source>
        <dbReference type="Proteomes" id="UP000199581"/>
    </source>
</evidence>
<dbReference type="Proteomes" id="UP000199581">
    <property type="component" value="Unassembled WGS sequence"/>
</dbReference>
<gene>
    <name evidence="7" type="ORF">SAMN05421830_10214</name>
</gene>
<dbReference type="Pfam" id="PF00753">
    <property type="entry name" value="Lactamase_B"/>
    <property type="match status" value="1"/>
</dbReference>